<dbReference type="InterPro" id="IPR043502">
    <property type="entry name" value="DNA/RNA_pol_sf"/>
</dbReference>
<comment type="caution">
    <text evidence="1">The sequence shown here is derived from an EMBL/GenBank/DDBJ whole genome shotgun (WGS) entry which is preliminary data.</text>
</comment>
<dbReference type="Proteomes" id="UP000475862">
    <property type="component" value="Unassembled WGS sequence"/>
</dbReference>
<dbReference type="SUPFAM" id="SSF56672">
    <property type="entry name" value="DNA/RNA polymerases"/>
    <property type="match status" value="1"/>
</dbReference>
<dbReference type="OrthoDB" id="8191949at2759"/>
<evidence type="ECO:0000313" key="2">
    <source>
        <dbReference type="Proteomes" id="UP000475862"/>
    </source>
</evidence>
<dbReference type="AlphaFoldDB" id="A0A6G0STD2"/>
<dbReference type="PANTHER" id="PTHR31511:SF12">
    <property type="entry name" value="RHO TERMINATION FACTOR N-TERMINAL DOMAIN-CONTAINING PROTEIN"/>
    <property type="match status" value="1"/>
</dbReference>
<keyword evidence="2" id="KW-1185">Reference proteome</keyword>
<dbReference type="EMBL" id="VYZN01002959">
    <property type="protein sequence ID" value="KAE9521408.1"/>
    <property type="molecule type" value="Genomic_DNA"/>
</dbReference>
<name>A0A6G0STD2_APHGL</name>
<evidence type="ECO:0008006" key="3">
    <source>
        <dbReference type="Google" id="ProtNLM"/>
    </source>
</evidence>
<proteinExistence type="predicted"/>
<dbReference type="GO" id="GO:0071897">
    <property type="term" value="P:DNA biosynthetic process"/>
    <property type="evidence" value="ECO:0007669"/>
    <property type="project" value="UniProtKB-ARBA"/>
</dbReference>
<dbReference type="PANTHER" id="PTHR31511">
    <property type="entry name" value="PROTEIN CBG23764"/>
    <property type="match status" value="1"/>
</dbReference>
<accession>A0A6G0STD2</accession>
<sequence length="485" mass="55704">MLDYVNAASNYLKTIIYLNHFIVRELGCNENDIHVIPNSSEKYISFSKTIQDKFNIKFIDTFRFMSESLSSLADNLSEDKTRFRETLKIFSLSTLNLVTRKGVFSYEYIDHPNKLNETCLPPKQFFYNSLKNEDISDKDYAHAHKENIVTYTKQQIDLCLQTLKLDASHFMTAPGFAFDCMLKHTNVKLERLKQYDIQIFLENGLRGGICHSVKRHVNANIPNIQNINYDTNKPVTWLAYLDCVIVNGLKVKKVHRILRFSQSRWMAPYINLCTNMRVKSRNKFERQFWKLLVNSVYGKCMENNFGLGKDLKQKIHLEKRKSLRTPLILTPGQSGGTISLIPIFAGLSALGSLMSGSASEKKLMNTLPNRPLTSRDIIKYVAKFNTSHIRVVFSRDNLPKKPLAIECGILNLDISSSNGSHWVAFYKIKDKVEYFDSFESVTLSLSGNTTTLSVHYCPPIDVYDDSEIALLNLQTNETNNNFEIY</sequence>
<protein>
    <recommendedName>
        <fullName evidence="3">DNA-directed DNA polymerase</fullName>
    </recommendedName>
</protein>
<evidence type="ECO:0000313" key="1">
    <source>
        <dbReference type="EMBL" id="KAE9521408.1"/>
    </source>
</evidence>
<gene>
    <name evidence="1" type="ORF">AGLY_018230</name>
</gene>
<reference evidence="1 2" key="1">
    <citation type="submission" date="2019-08" db="EMBL/GenBank/DDBJ databases">
        <title>The genome of the soybean aphid Biotype 1, its phylome, world population structure and adaptation to the North American continent.</title>
        <authorList>
            <person name="Giordano R."/>
            <person name="Donthu R.K."/>
            <person name="Hernandez A.G."/>
            <person name="Wright C.L."/>
            <person name="Zimin A.V."/>
        </authorList>
    </citation>
    <scope>NUCLEOTIDE SEQUENCE [LARGE SCALE GENOMIC DNA]</scope>
    <source>
        <tissue evidence="1">Whole aphids</tissue>
    </source>
</reference>
<organism evidence="1 2">
    <name type="scientific">Aphis glycines</name>
    <name type="common">Soybean aphid</name>
    <dbReference type="NCBI Taxonomy" id="307491"/>
    <lineage>
        <taxon>Eukaryota</taxon>
        <taxon>Metazoa</taxon>
        <taxon>Ecdysozoa</taxon>
        <taxon>Arthropoda</taxon>
        <taxon>Hexapoda</taxon>
        <taxon>Insecta</taxon>
        <taxon>Pterygota</taxon>
        <taxon>Neoptera</taxon>
        <taxon>Paraneoptera</taxon>
        <taxon>Hemiptera</taxon>
        <taxon>Sternorrhyncha</taxon>
        <taxon>Aphidomorpha</taxon>
        <taxon>Aphidoidea</taxon>
        <taxon>Aphididae</taxon>
        <taxon>Aphidini</taxon>
        <taxon>Aphis</taxon>
        <taxon>Aphis</taxon>
    </lineage>
</organism>